<protein>
    <submittedName>
        <fullName evidence="1">Uncharacterized protein</fullName>
    </submittedName>
</protein>
<dbReference type="AlphaFoldDB" id="A0A6J8CR83"/>
<name>A0A6J8CR83_MYTCO</name>
<accession>A0A6J8CR83</accession>
<evidence type="ECO:0000313" key="1">
    <source>
        <dbReference type="EMBL" id="CAC5398405.1"/>
    </source>
</evidence>
<gene>
    <name evidence="1" type="ORF">MCOR_32778</name>
</gene>
<dbReference type="EMBL" id="CACVKT020005897">
    <property type="protein sequence ID" value="CAC5398405.1"/>
    <property type="molecule type" value="Genomic_DNA"/>
</dbReference>
<keyword evidence="2" id="KW-1185">Reference proteome</keyword>
<organism evidence="1 2">
    <name type="scientific">Mytilus coruscus</name>
    <name type="common">Sea mussel</name>
    <dbReference type="NCBI Taxonomy" id="42192"/>
    <lineage>
        <taxon>Eukaryota</taxon>
        <taxon>Metazoa</taxon>
        <taxon>Spiralia</taxon>
        <taxon>Lophotrochozoa</taxon>
        <taxon>Mollusca</taxon>
        <taxon>Bivalvia</taxon>
        <taxon>Autobranchia</taxon>
        <taxon>Pteriomorphia</taxon>
        <taxon>Mytilida</taxon>
        <taxon>Mytiloidea</taxon>
        <taxon>Mytilidae</taxon>
        <taxon>Mytilinae</taxon>
        <taxon>Mytilus</taxon>
    </lineage>
</organism>
<reference evidence="1 2" key="1">
    <citation type="submission" date="2020-06" db="EMBL/GenBank/DDBJ databases">
        <authorList>
            <person name="Li R."/>
            <person name="Bekaert M."/>
        </authorList>
    </citation>
    <scope>NUCLEOTIDE SEQUENCE [LARGE SCALE GENOMIC DNA]</scope>
    <source>
        <strain evidence="2">wild</strain>
    </source>
</reference>
<proteinExistence type="predicted"/>
<evidence type="ECO:0000313" key="2">
    <source>
        <dbReference type="Proteomes" id="UP000507470"/>
    </source>
</evidence>
<dbReference type="Proteomes" id="UP000507470">
    <property type="component" value="Unassembled WGS sequence"/>
</dbReference>
<sequence length="182" mass="20699">MNVVFNDISEILKSLSTLIKERGSIGETISKKSVNDICIRSSEKCIQAGRNICQSLLGYPKLCALLASSVYKKMAHKVKSARDQSFYDAMMEQFRLFADRALDLQRRLYDADSNLAMDLVITEETVWDITISPLECAHENNMLDFIAQTCPQRRLNRIWYNEIGASLGGFWKVLPFFTSSVL</sequence>